<dbReference type="EMBL" id="RIAR02000001">
    <property type="protein sequence ID" value="NSL85321.1"/>
    <property type="molecule type" value="Genomic_DNA"/>
</dbReference>
<proteinExistence type="predicted"/>
<protein>
    <submittedName>
        <fullName evidence="1">DinB family protein</fullName>
    </submittedName>
</protein>
<accession>A0A3S1CSY6</accession>
<sequence>MEIPTTASFLDYYDKVRQRTERLLAVIPPDVMDWTFAPGKFTVADQIRHIAAIERNMFAETFAGRPSRYTGCGKELADGRDAVIDYFRRMHAETVAIIGSLTSGDLQRKSITPGNAAITTWKWMRSLTEHEIHHRAQLYMYLAMLEIKTPPIFGLTSEEVAAQGYTGDESPLR</sequence>
<dbReference type="OrthoDB" id="119432at2"/>
<keyword evidence="2" id="KW-1185">Reference proteome</keyword>
<organism evidence="1 2">
    <name type="scientific">Chitinophaga solisilvae</name>
    <dbReference type="NCBI Taxonomy" id="1233460"/>
    <lineage>
        <taxon>Bacteria</taxon>
        <taxon>Pseudomonadati</taxon>
        <taxon>Bacteroidota</taxon>
        <taxon>Chitinophagia</taxon>
        <taxon>Chitinophagales</taxon>
        <taxon>Chitinophagaceae</taxon>
        <taxon>Chitinophaga</taxon>
    </lineage>
</organism>
<gene>
    <name evidence="1" type="ORF">ECE50_000660</name>
</gene>
<dbReference type="Gene3D" id="1.20.120.450">
    <property type="entry name" value="dinb family like domain"/>
    <property type="match status" value="1"/>
</dbReference>
<dbReference type="Proteomes" id="UP000281028">
    <property type="component" value="Unassembled WGS sequence"/>
</dbReference>
<dbReference type="InterPro" id="IPR024775">
    <property type="entry name" value="DinB-like"/>
</dbReference>
<dbReference type="InterPro" id="IPR034660">
    <property type="entry name" value="DinB/YfiT-like"/>
</dbReference>
<comment type="caution">
    <text evidence="1">The sequence shown here is derived from an EMBL/GenBank/DDBJ whole genome shotgun (WGS) entry which is preliminary data.</text>
</comment>
<name>A0A3S1CSY6_9BACT</name>
<reference evidence="1" key="1">
    <citation type="submission" date="2020-05" db="EMBL/GenBank/DDBJ databases">
        <title>Chitinophaga laudate sp. nov., isolated from a tropical peat swamp.</title>
        <authorList>
            <person name="Goh C.B.S."/>
            <person name="Lee M.S."/>
            <person name="Parimannan S."/>
            <person name="Pasbakhsh P."/>
            <person name="Yule C.M."/>
            <person name="Rajandas H."/>
            <person name="Loke S."/>
            <person name="Croft L."/>
            <person name="Tan J.B.L."/>
        </authorList>
    </citation>
    <scope>NUCLEOTIDE SEQUENCE</scope>
    <source>
        <strain evidence="1">Mgbs1</strain>
    </source>
</reference>
<dbReference type="AlphaFoldDB" id="A0A3S1CSY6"/>
<evidence type="ECO:0000313" key="1">
    <source>
        <dbReference type="EMBL" id="NSL85321.1"/>
    </source>
</evidence>
<dbReference type="Pfam" id="PF12867">
    <property type="entry name" value="DinB_2"/>
    <property type="match status" value="1"/>
</dbReference>
<evidence type="ECO:0000313" key="2">
    <source>
        <dbReference type="Proteomes" id="UP000281028"/>
    </source>
</evidence>
<dbReference type="SUPFAM" id="SSF109854">
    <property type="entry name" value="DinB/YfiT-like putative metalloenzymes"/>
    <property type="match status" value="1"/>
</dbReference>